<evidence type="ECO:0000313" key="1">
    <source>
        <dbReference type="EMBL" id="QJI02819.1"/>
    </source>
</evidence>
<gene>
    <name evidence="1" type="ORF">TM448B03686_0011</name>
</gene>
<name>A0A6M3XXZ6_9ZZZZ</name>
<organism evidence="1">
    <name type="scientific">viral metagenome</name>
    <dbReference type="NCBI Taxonomy" id="1070528"/>
    <lineage>
        <taxon>unclassified sequences</taxon>
        <taxon>metagenomes</taxon>
        <taxon>organismal metagenomes</taxon>
    </lineage>
</organism>
<protein>
    <submittedName>
        <fullName evidence="1">Uncharacterized protein</fullName>
    </submittedName>
</protein>
<proteinExistence type="predicted"/>
<dbReference type="AlphaFoldDB" id="A0A6M3XXZ6"/>
<accession>A0A6M3XXZ6</accession>
<dbReference type="EMBL" id="MT145033">
    <property type="protein sequence ID" value="QJI02819.1"/>
    <property type="molecule type" value="Genomic_DNA"/>
</dbReference>
<sequence length="54" mass="6140">MVEMKKEDFENKIVELVKEYSGADIKLFAIQSLDISIGVNTVPKISFNGYMVKE</sequence>
<reference evidence="1" key="1">
    <citation type="submission" date="2020-03" db="EMBL/GenBank/DDBJ databases">
        <title>The deep terrestrial virosphere.</title>
        <authorList>
            <person name="Holmfeldt K."/>
            <person name="Nilsson E."/>
            <person name="Simone D."/>
            <person name="Lopez-Fernandez M."/>
            <person name="Wu X."/>
            <person name="de Brujin I."/>
            <person name="Lundin D."/>
            <person name="Andersson A."/>
            <person name="Bertilsson S."/>
            <person name="Dopson M."/>
        </authorList>
    </citation>
    <scope>NUCLEOTIDE SEQUENCE</scope>
    <source>
        <strain evidence="1">TM448B03686</strain>
    </source>
</reference>